<dbReference type="AlphaFoldDB" id="S9QGD2"/>
<gene>
    <name evidence="2" type="ORF">Salmuc_03802</name>
</gene>
<feature type="compositionally biased region" description="Low complexity" evidence="1">
    <location>
        <begin position="37"/>
        <end position="47"/>
    </location>
</feature>
<sequence>MSETDDRRPTYPGGIDGVLTRMEGRRDPLTLAEGEGLPPADLDLAPLTRQRVGDPDADPAEAPPFRSGHHRKRHAIRRELTGASELCALHGLLIAHLRKRDWPAQAPALFRRLWAEHPDHLLQHLDPRWLVSAVTTFGDHGESTTQRSVGLAMTVLFGTMKLYESERLYSGHPPERPFAFTGRVQATLPLDMDAYALADGGLDVNMIGRLWSEAEGDAVIRPLAHHLLDLLVHDDRTLFRRLMTMRQRRARREDAPGRARNPAPVPASARRLTAATLRWGIVSTVKAPLRQVARFAAHHIELGAQALHIHLDAPAPETAAFLSRHPRLQVTQCDADYWAQTGKARMEAHQLRQVFNATRCLRALAPDLDWLAHLDVDELLLPDRPIATLLADVPPDRAWARIAPAEALSHAEGRPGYFKLSHLHGGRPKAVLQDVYPTFGLHLYGGFLSHTAGKVLARTGIEDTRLGIHSLKYHGTEATNRHRLTGAWLGHLHAPSWEHFRDHLAFRLEKGSYRRPSGRPEMGQAQLIDYLRDEEGEAGLRALFDEVCADTPELRQRLAAQGMLLHRPLDLDAAVTRVFGKLP</sequence>
<evidence type="ECO:0000313" key="3">
    <source>
        <dbReference type="Proteomes" id="UP000015347"/>
    </source>
</evidence>
<dbReference type="Proteomes" id="UP000015347">
    <property type="component" value="Unassembled WGS sequence"/>
</dbReference>
<accession>S9QGD2</accession>
<dbReference type="OrthoDB" id="7834507at2"/>
<dbReference type="RefSeq" id="WP_020038684.1">
    <property type="nucleotide sequence ID" value="NZ_KE557277.1"/>
</dbReference>
<evidence type="ECO:0000313" key="2">
    <source>
        <dbReference type="EMBL" id="EPX80486.1"/>
    </source>
</evidence>
<dbReference type="EMBL" id="APVH01000032">
    <property type="protein sequence ID" value="EPX80486.1"/>
    <property type="molecule type" value="Genomic_DNA"/>
</dbReference>
<feature type="region of interest" description="Disordered" evidence="1">
    <location>
        <begin position="1"/>
        <end position="72"/>
    </location>
</feature>
<dbReference type="HOGENOM" id="CLU_469996_0_0_5"/>
<proteinExistence type="predicted"/>
<name>S9QGD2_9RHOB</name>
<dbReference type="STRING" id="1123237.Salmuc_03802"/>
<dbReference type="eggNOG" id="ENOG502ZCKS">
    <property type="taxonomic scope" value="Bacteria"/>
</dbReference>
<evidence type="ECO:0000256" key="1">
    <source>
        <dbReference type="SAM" id="MobiDB-lite"/>
    </source>
</evidence>
<reference evidence="3" key="1">
    <citation type="journal article" date="2014" name="Stand. Genomic Sci.">
        <title>Genome sequence of the exopolysaccharide-producing Salipiger mucosus type strain (DSM 16094(T)), a moderately halophilic member of the Roseobacter clade.</title>
        <authorList>
            <person name="Riedel T."/>
            <person name="Spring S."/>
            <person name="Fiebig A."/>
            <person name="Petersen J."/>
            <person name="Kyrpides N.C."/>
            <person name="Goker M."/>
            <person name="Klenk H.P."/>
        </authorList>
    </citation>
    <scope>NUCLEOTIDE SEQUENCE [LARGE SCALE GENOMIC DNA]</scope>
    <source>
        <strain evidence="3">DSM 16094</strain>
    </source>
</reference>
<dbReference type="Pfam" id="PF13704">
    <property type="entry name" value="Glyco_tranf_2_4"/>
    <property type="match status" value="1"/>
</dbReference>
<comment type="caution">
    <text evidence="2">The sequence shown here is derived from an EMBL/GenBank/DDBJ whole genome shotgun (WGS) entry which is preliminary data.</text>
</comment>
<evidence type="ECO:0008006" key="4">
    <source>
        <dbReference type="Google" id="ProtNLM"/>
    </source>
</evidence>
<organism evidence="2 3">
    <name type="scientific">Salipiger mucosus DSM 16094</name>
    <dbReference type="NCBI Taxonomy" id="1123237"/>
    <lineage>
        <taxon>Bacteria</taxon>
        <taxon>Pseudomonadati</taxon>
        <taxon>Pseudomonadota</taxon>
        <taxon>Alphaproteobacteria</taxon>
        <taxon>Rhodobacterales</taxon>
        <taxon>Roseobacteraceae</taxon>
        <taxon>Salipiger</taxon>
    </lineage>
</organism>
<keyword evidence="3" id="KW-1185">Reference proteome</keyword>
<protein>
    <recommendedName>
        <fullName evidence="4">Glycosyl transferase family 2</fullName>
    </recommendedName>
</protein>